<proteinExistence type="predicted"/>
<evidence type="ECO:0000313" key="3">
    <source>
        <dbReference type="Proteomes" id="UP000178347"/>
    </source>
</evidence>
<dbReference type="Proteomes" id="UP000178347">
    <property type="component" value="Unassembled WGS sequence"/>
</dbReference>
<evidence type="ECO:0000313" key="2">
    <source>
        <dbReference type="EMBL" id="OGH75684.1"/>
    </source>
</evidence>
<keyword evidence="1" id="KW-0472">Membrane</keyword>
<organism evidence="2 3">
    <name type="scientific">Candidatus Magasanikbacteria bacterium RIFCSPLOWO2_12_FULL_43_12</name>
    <dbReference type="NCBI Taxonomy" id="1798692"/>
    <lineage>
        <taxon>Bacteria</taxon>
        <taxon>Candidatus Magasanikiibacteriota</taxon>
    </lineage>
</organism>
<accession>A0A1F6MVK6</accession>
<dbReference type="AlphaFoldDB" id="A0A1F6MVK6"/>
<dbReference type="EMBL" id="MFQN01000004">
    <property type="protein sequence ID" value="OGH75684.1"/>
    <property type="molecule type" value="Genomic_DNA"/>
</dbReference>
<keyword evidence="1" id="KW-0812">Transmembrane</keyword>
<protein>
    <recommendedName>
        <fullName evidence="4">Thioredoxin-like fold domain-containing protein</fullName>
    </recommendedName>
</protein>
<name>A0A1F6MVK6_9BACT</name>
<reference evidence="2 3" key="1">
    <citation type="journal article" date="2016" name="Nat. Commun.">
        <title>Thousands of microbial genomes shed light on interconnected biogeochemical processes in an aquifer system.</title>
        <authorList>
            <person name="Anantharaman K."/>
            <person name="Brown C.T."/>
            <person name="Hug L.A."/>
            <person name="Sharon I."/>
            <person name="Castelle C.J."/>
            <person name="Probst A.J."/>
            <person name="Thomas B.C."/>
            <person name="Singh A."/>
            <person name="Wilkins M.J."/>
            <person name="Karaoz U."/>
            <person name="Brodie E.L."/>
            <person name="Williams K.H."/>
            <person name="Hubbard S.S."/>
            <person name="Banfield J.F."/>
        </authorList>
    </citation>
    <scope>NUCLEOTIDE SEQUENCE [LARGE SCALE GENOMIC DNA]</scope>
</reference>
<gene>
    <name evidence="2" type="ORF">A3G00_04300</name>
</gene>
<dbReference type="Gene3D" id="3.40.30.10">
    <property type="entry name" value="Glutaredoxin"/>
    <property type="match status" value="1"/>
</dbReference>
<comment type="caution">
    <text evidence="2">The sequence shown here is derived from an EMBL/GenBank/DDBJ whole genome shotgun (WGS) entry which is preliminary data.</text>
</comment>
<dbReference type="InterPro" id="IPR036249">
    <property type="entry name" value="Thioredoxin-like_sf"/>
</dbReference>
<keyword evidence="1" id="KW-1133">Transmembrane helix</keyword>
<dbReference type="SUPFAM" id="SSF52833">
    <property type="entry name" value="Thioredoxin-like"/>
    <property type="match status" value="1"/>
</dbReference>
<evidence type="ECO:0000256" key="1">
    <source>
        <dbReference type="SAM" id="Phobius"/>
    </source>
</evidence>
<sequence>MEEAPQSKNTIQLDFKLFYIFGGVLIVALIAGLVVSFKTNAFVGKKAAETAEANRPAEFKVILVEDSSCEDCFKLDGFLAAIQKENVKFAEEKTVDWNGDEGKALVEKYKITKIPTVIFSGEINKNVKLKNAWSGIGEIIEGNFVLRQSLAPYIEVATGEVKGKVEIFFLKDDSCADCYDVMGHKQVLGSGFGLPVQNIKVLSIGSGDGLVMKNKYNITMMPTFVLKGEVEAYESLLNIWDKVGTVEKDGTYVFREGVKQMGAYKNMMTGMVVKPAAVTSTPQ</sequence>
<feature type="transmembrane region" description="Helical" evidence="1">
    <location>
        <begin position="17"/>
        <end position="37"/>
    </location>
</feature>
<dbReference type="STRING" id="1798692.A3G00_04300"/>
<evidence type="ECO:0008006" key="4">
    <source>
        <dbReference type="Google" id="ProtNLM"/>
    </source>
</evidence>